<dbReference type="Gene3D" id="3.20.20.60">
    <property type="entry name" value="Phosphoenolpyruvate-binding domains"/>
    <property type="match status" value="1"/>
</dbReference>
<accession>A0ABS4SUZ5</accession>
<dbReference type="GO" id="GO:0050188">
    <property type="term" value="F:phosphoenolpyruvate mutase activity"/>
    <property type="evidence" value="ECO:0007669"/>
    <property type="project" value="UniProtKB-EC"/>
</dbReference>
<keyword evidence="5" id="KW-1185">Reference proteome</keyword>
<dbReference type="InterPro" id="IPR015813">
    <property type="entry name" value="Pyrv/PenolPyrv_kinase-like_dom"/>
</dbReference>
<evidence type="ECO:0000256" key="1">
    <source>
        <dbReference type="ARBA" id="ARBA00023235"/>
    </source>
</evidence>
<evidence type="ECO:0000256" key="2">
    <source>
        <dbReference type="ARBA" id="ARBA00024063"/>
    </source>
</evidence>
<evidence type="ECO:0000313" key="5">
    <source>
        <dbReference type="Proteomes" id="UP000781958"/>
    </source>
</evidence>
<dbReference type="InterPro" id="IPR040442">
    <property type="entry name" value="Pyrv_kinase-like_dom_sf"/>
</dbReference>
<evidence type="ECO:0000256" key="3">
    <source>
        <dbReference type="ARBA" id="ARBA00038455"/>
    </source>
</evidence>
<dbReference type="EC" id="5.4.2.9" evidence="2"/>
<dbReference type="Pfam" id="PF13714">
    <property type="entry name" value="PEP_mutase"/>
    <property type="match status" value="1"/>
</dbReference>
<dbReference type="InterPro" id="IPR039556">
    <property type="entry name" value="ICL/PEPM"/>
</dbReference>
<dbReference type="Proteomes" id="UP000781958">
    <property type="component" value="Unassembled WGS sequence"/>
</dbReference>
<dbReference type="CDD" id="cd00377">
    <property type="entry name" value="ICL_PEPM"/>
    <property type="match status" value="1"/>
</dbReference>
<dbReference type="EMBL" id="JAGINP010000024">
    <property type="protein sequence ID" value="MBP2295777.1"/>
    <property type="molecule type" value="Genomic_DNA"/>
</dbReference>
<dbReference type="SUPFAM" id="SSF51621">
    <property type="entry name" value="Phosphoenolpyruvate/pyruvate domain"/>
    <property type="match status" value="1"/>
</dbReference>
<gene>
    <name evidence="4" type="ORF">J2851_005590</name>
</gene>
<name>A0ABS4SUZ5_9PROT</name>
<proteinExistence type="inferred from homology"/>
<sequence length="305" mass="33758">MLTVLPKRGITADNRRASLRRLLQRKTCLRIMETHSPISALLAETLALDDGTAAPPVEYDGFWSSSLTDSTERGKPDTEALGIPSRVLNINEIFEVTTKPLIMDGDTGGQPEHFAMNVRTLERTGVSAVIIEDKTGLKKNSLLGNEVAQQQESIPAFRHKIATGKAAQMTDDFMIIARVESLILDAGIEDALARSLAYVDAGADGIMIHSRKKQSDEVFEFAQRFRSHHRDVPLVCVPTSYCQTPFEELERAGFNIVIYANHMLRSSYLAMRDVATEILKNGRSLEAEDKCLSMNDILALIPGTR</sequence>
<keyword evidence="1 4" id="KW-0413">Isomerase</keyword>
<protein>
    <recommendedName>
        <fullName evidence="2">phosphoenolpyruvate mutase</fullName>
        <ecNumber evidence="2">5.4.2.9</ecNumber>
    </recommendedName>
</protein>
<dbReference type="PANTHER" id="PTHR42905:SF7">
    <property type="entry name" value="PHOSPHOENOLPYRUVATE PHOSPHOMUTASE"/>
    <property type="match status" value="1"/>
</dbReference>
<comment type="similarity">
    <text evidence="3">Belongs to the isocitrate lyase/PEP mutase superfamily. PEP mutase family.</text>
</comment>
<comment type="caution">
    <text evidence="4">The sequence shown here is derived from an EMBL/GenBank/DDBJ whole genome shotgun (WGS) entry which is preliminary data.</text>
</comment>
<reference evidence="4 5" key="1">
    <citation type="submission" date="2021-03" db="EMBL/GenBank/DDBJ databases">
        <title>Genomic Encyclopedia of Type Strains, Phase III (KMG-III): the genomes of soil and plant-associated and newly described type strains.</title>
        <authorList>
            <person name="Whitman W."/>
        </authorList>
    </citation>
    <scope>NUCLEOTIDE SEQUENCE [LARGE SCALE GENOMIC DNA]</scope>
    <source>
        <strain evidence="4 5">IMMIB AFH-6</strain>
    </source>
</reference>
<dbReference type="NCBIfam" id="TIGR02320">
    <property type="entry name" value="PEP_mutase"/>
    <property type="match status" value="1"/>
</dbReference>
<dbReference type="PANTHER" id="PTHR42905">
    <property type="entry name" value="PHOSPHOENOLPYRUVATE CARBOXYLASE"/>
    <property type="match status" value="1"/>
</dbReference>
<dbReference type="InterPro" id="IPR012698">
    <property type="entry name" value="PEnolPyrv_PMutase_core"/>
</dbReference>
<evidence type="ECO:0000313" key="4">
    <source>
        <dbReference type="EMBL" id="MBP2295777.1"/>
    </source>
</evidence>
<organism evidence="4 5">
    <name type="scientific">Azospirillum rugosum</name>
    <dbReference type="NCBI Taxonomy" id="416170"/>
    <lineage>
        <taxon>Bacteria</taxon>
        <taxon>Pseudomonadati</taxon>
        <taxon>Pseudomonadota</taxon>
        <taxon>Alphaproteobacteria</taxon>
        <taxon>Rhodospirillales</taxon>
        <taxon>Azospirillaceae</taxon>
        <taxon>Azospirillum</taxon>
    </lineage>
</organism>
<dbReference type="RefSeq" id="WP_209770405.1">
    <property type="nucleotide sequence ID" value="NZ_JAGINP010000024.1"/>
</dbReference>